<proteinExistence type="predicted"/>
<reference evidence="2" key="1">
    <citation type="submission" date="2014-12" db="EMBL/GenBank/DDBJ databases">
        <title>Insight into the proteome of Arion vulgaris.</title>
        <authorList>
            <person name="Aradska J."/>
            <person name="Bulat T."/>
            <person name="Smidak R."/>
            <person name="Sarate P."/>
            <person name="Gangsoo J."/>
            <person name="Sialana F."/>
            <person name="Bilban M."/>
            <person name="Lubec G."/>
        </authorList>
    </citation>
    <scope>NUCLEOTIDE SEQUENCE</scope>
    <source>
        <tissue evidence="2">Skin</tissue>
    </source>
</reference>
<sequence length="165" mass="18460">YVNGGGRCSNIVAKLLSKSCHGQLKGTSQKLVPEMEDKDREDLSRFHNNNDGKMVPEVEDRDLSRSAKCKDNDSKYLSLSGSIRNTGSNNNNDEISLDESPSSLIVSPSLSRKSGRKRVATKNVDFVNTNSIFTSTFMKKKRKLKLREKRDTTLPEGFSRVRCGE</sequence>
<organism evidence="2">
    <name type="scientific">Arion vulgaris</name>
    <dbReference type="NCBI Taxonomy" id="1028688"/>
    <lineage>
        <taxon>Eukaryota</taxon>
        <taxon>Metazoa</taxon>
        <taxon>Spiralia</taxon>
        <taxon>Lophotrochozoa</taxon>
        <taxon>Mollusca</taxon>
        <taxon>Gastropoda</taxon>
        <taxon>Heterobranchia</taxon>
        <taxon>Euthyneura</taxon>
        <taxon>Panpulmonata</taxon>
        <taxon>Eupulmonata</taxon>
        <taxon>Stylommatophora</taxon>
        <taxon>Helicina</taxon>
        <taxon>Arionoidea</taxon>
        <taxon>Arionidae</taxon>
        <taxon>Arion</taxon>
    </lineage>
</organism>
<dbReference type="AlphaFoldDB" id="A0A0B6YIQ5"/>
<accession>A0A0B6YIQ5</accession>
<feature type="non-terminal residue" evidence="2">
    <location>
        <position position="165"/>
    </location>
</feature>
<evidence type="ECO:0000313" key="2">
    <source>
        <dbReference type="EMBL" id="CEK56019.1"/>
    </source>
</evidence>
<feature type="compositionally biased region" description="Basic and acidic residues" evidence="1">
    <location>
        <begin position="33"/>
        <end position="74"/>
    </location>
</feature>
<feature type="region of interest" description="Disordered" evidence="1">
    <location>
        <begin position="33"/>
        <end position="100"/>
    </location>
</feature>
<name>A0A0B6YIQ5_9EUPU</name>
<evidence type="ECO:0000256" key="1">
    <source>
        <dbReference type="SAM" id="MobiDB-lite"/>
    </source>
</evidence>
<feature type="non-terminal residue" evidence="2">
    <location>
        <position position="1"/>
    </location>
</feature>
<gene>
    <name evidence="2" type="primary">ORF26589</name>
</gene>
<feature type="compositionally biased region" description="Polar residues" evidence="1">
    <location>
        <begin position="75"/>
        <end position="94"/>
    </location>
</feature>
<dbReference type="EMBL" id="HACG01009154">
    <property type="protein sequence ID" value="CEK56019.1"/>
    <property type="molecule type" value="Transcribed_RNA"/>
</dbReference>
<protein>
    <submittedName>
        <fullName evidence="2">Uncharacterized protein</fullName>
    </submittedName>
</protein>